<evidence type="ECO:0000313" key="2">
    <source>
        <dbReference type="EMBL" id="KAG5545048.1"/>
    </source>
</evidence>
<reference evidence="2 3" key="1">
    <citation type="submission" date="2020-08" db="EMBL/GenBank/DDBJ databases">
        <title>Plant Genome Project.</title>
        <authorList>
            <person name="Zhang R.-G."/>
        </authorList>
    </citation>
    <scope>NUCLEOTIDE SEQUENCE [LARGE SCALE GENOMIC DNA]</scope>
    <source>
        <strain evidence="2">WSP0</strain>
        <tissue evidence="2">Leaf</tissue>
    </source>
</reference>
<dbReference type="AlphaFoldDB" id="A0AAV6JY01"/>
<accession>A0AAV6JY01</accession>
<organism evidence="2 3">
    <name type="scientific">Rhododendron griersonianum</name>
    <dbReference type="NCBI Taxonomy" id="479676"/>
    <lineage>
        <taxon>Eukaryota</taxon>
        <taxon>Viridiplantae</taxon>
        <taxon>Streptophyta</taxon>
        <taxon>Embryophyta</taxon>
        <taxon>Tracheophyta</taxon>
        <taxon>Spermatophyta</taxon>
        <taxon>Magnoliopsida</taxon>
        <taxon>eudicotyledons</taxon>
        <taxon>Gunneridae</taxon>
        <taxon>Pentapetalae</taxon>
        <taxon>asterids</taxon>
        <taxon>Ericales</taxon>
        <taxon>Ericaceae</taxon>
        <taxon>Ericoideae</taxon>
        <taxon>Rhodoreae</taxon>
        <taxon>Rhododendron</taxon>
    </lineage>
</organism>
<sequence length="144" mass="15871">MTIHHLIAGSRRRKGTNSATGSSQTIELACSLPTICERRHCCWCPSTRCRSICLAFGTFPAADPMAKRFFKLGVFFFFLFDWDMSCLIGIFLEGGGISPGAGLEIIDVLIVLKPPVVCPPNQFSPGNLLSFKFTKAWSNLQSIH</sequence>
<evidence type="ECO:0000313" key="3">
    <source>
        <dbReference type="Proteomes" id="UP000823749"/>
    </source>
</evidence>
<feature type="region of interest" description="Disordered" evidence="1">
    <location>
        <begin position="1"/>
        <end position="20"/>
    </location>
</feature>
<evidence type="ECO:0000256" key="1">
    <source>
        <dbReference type="SAM" id="MobiDB-lite"/>
    </source>
</evidence>
<protein>
    <submittedName>
        <fullName evidence="2">Uncharacterized protein</fullName>
    </submittedName>
</protein>
<name>A0AAV6JY01_9ERIC</name>
<proteinExistence type="predicted"/>
<dbReference type="Proteomes" id="UP000823749">
    <property type="component" value="Chromosome 6"/>
</dbReference>
<dbReference type="EMBL" id="JACTNZ010000006">
    <property type="protein sequence ID" value="KAG5545048.1"/>
    <property type="molecule type" value="Genomic_DNA"/>
</dbReference>
<gene>
    <name evidence="2" type="ORF">RHGRI_017498</name>
</gene>
<keyword evidence="3" id="KW-1185">Reference proteome</keyword>
<comment type="caution">
    <text evidence="2">The sequence shown here is derived from an EMBL/GenBank/DDBJ whole genome shotgun (WGS) entry which is preliminary data.</text>
</comment>